<organism evidence="1 2">
    <name type="scientific">Racocetra persica</name>
    <dbReference type="NCBI Taxonomy" id="160502"/>
    <lineage>
        <taxon>Eukaryota</taxon>
        <taxon>Fungi</taxon>
        <taxon>Fungi incertae sedis</taxon>
        <taxon>Mucoromycota</taxon>
        <taxon>Glomeromycotina</taxon>
        <taxon>Glomeromycetes</taxon>
        <taxon>Diversisporales</taxon>
        <taxon>Gigasporaceae</taxon>
        <taxon>Racocetra</taxon>
    </lineage>
</organism>
<name>A0ACA9RTJ9_9GLOM</name>
<protein>
    <submittedName>
        <fullName evidence="1">17804_t:CDS:1</fullName>
    </submittedName>
</protein>
<evidence type="ECO:0000313" key="2">
    <source>
        <dbReference type="Proteomes" id="UP000789920"/>
    </source>
</evidence>
<sequence length="72" mass="8197">MSHTGDNLSIDDNNNDFLYFFTYPDENYTCPPAAYSEYQIYDQFVTQASNIVSYGGTLITVAVYGINSRFGW</sequence>
<dbReference type="EMBL" id="CAJVQC010068345">
    <property type="protein sequence ID" value="CAG8808035.1"/>
    <property type="molecule type" value="Genomic_DNA"/>
</dbReference>
<feature type="non-terminal residue" evidence="1">
    <location>
        <position position="72"/>
    </location>
</feature>
<accession>A0ACA9RTJ9</accession>
<proteinExistence type="predicted"/>
<keyword evidence="2" id="KW-1185">Reference proteome</keyword>
<dbReference type="Proteomes" id="UP000789920">
    <property type="component" value="Unassembled WGS sequence"/>
</dbReference>
<evidence type="ECO:0000313" key="1">
    <source>
        <dbReference type="EMBL" id="CAG8808035.1"/>
    </source>
</evidence>
<reference evidence="1" key="1">
    <citation type="submission" date="2021-06" db="EMBL/GenBank/DDBJ databases">
        <authorList>
            <person name="Kallberg Y."/>
            <person name="Tangrot J."/>
            <person name="Rosling A."/>
        </authorList>
    </citation>
    <scope>NUCLEOTIDE SEQUENCE</scope>
    <source>
        <strain evidence="1">MA461A</strain>
    </source>
</reference>
<gene>
    <name evidence="1" type="ORF">RPERSI_LOCUS22522</name>
</gene>
<comment type="caution">
    <text evidence="1">The sequence shown here is derived from an EMBL/GenBank/DDBJ whole genome shotgun (WGS) entry which is preliminary data.</text>
</comment>